<dbReference type="Proteomes" id="UP000032434">
    <property type="component" value="Chromosome 1"/>
</dbReference>
<dbReference type="PATRIC" id="fig|35623.3.peg.986"/>
<dbReference type="InParanoid" id="A0A061ACC2"/>
<evidence type="ECO:0000313" key="2">
    <source>
        <dbReference type="Proteomes" id="UP000032434"/>
    </source>
</evidence>
<dbReference type="RefSeq" id="WP_045749516.1">
    <property type="nucleotide sequence ID" value="NZ_FUZK01000001.1"/>
</dbReference>
<proteinExistence type="predicted"/>
<dbReference type="HOGENOM" id="CLU_768644_0_0_14"/>
<evidence type="ECO:0000313" key="1">
    <source>
        <dbReference type="EMBL" id="CDR31059.1"/>
    </source>
</evidence>
<accession>A0A061ACC2</accession>
<organism evidence="1 2">
    <name type="scientific">Acholeplasma oculi</name>
    <dbReference type="NCBI Taxonomy" id="35623"/>
    <lineage>
        <taxon>Bacteria</taxon>
        <taxon>Bacillati</taxon>
        <taxon>Mycoplasmatota</taxon>
        <taxon>Mollicutes</taxon>
        <taxon>Acholeplasmatales</taxon>
        <taxon>Acholeplasmataceae</taxon>
        <taxon>Acholeplasma</taxon>
    </lineage>
</organism>
<dbReference type="EMBL" id="LK028559">
    <property type="protein sequence ID" value="CDR31059.1"/>
    <property type="molecule type" value="Genomic_DNA"/>
</dbReference>
<dbReference type="AlphaFoldDB" id="A0A061ACC2"/>
<dbReference type="KEGG" id="aoc:Aocu_09860"/>
<sequence length="347" mass="40738">MTILDSIETLPFDAKIRAKSAYSALQYVDLMIDDFLVRTAKNKADILLDVFGVLQGLFVAIDGLYQLSFATTKYKYHININQNRTLRLLKYLRNDVVGHPTNRSYSDGTFGFSLILEDEITKDHLSYVTYIMRNKDITQSKETIYFDKLIQAYKKEKSQALKDLENYLHRQPSKIETTGYIVQLFEKASINSLDVELLSKIRREFLREQNLSEDSNNRFIFRLDLLKSTFNWKDSKFQDVIHYIVLKQILSLYKMNLDLSDKKIRIPVVELPTVLKTLKKEIQSNAKKRSLITHLNDTDYPMFQNDLEQLIYQVNDPMVKEFLNWFKKISDNNHKFLVGKTIKDILS</sequence>
<name>A0A061ACC2_9MOLU</name>
<protein>
    <submittedName>
        <fullName evidence="1">Uncharacterized protein</fullName>
    </submittedName>
</protein>
<dbReference type="STRING" id="35623.Aocu_09860"/>
<gene>
    <name evidence="1" type="ORF">Aocu_09860</name>
</gene>
<dbReference type="OrthoDB" id="384507at2"/>
<reference evidence="2" key="1">
    <citation type="submission" date="2014-05" db="EMBL/GenBank/DDBJ databases">
        <authorList>
            <person name="Kube M."/>
        </authorList>
    </citation>
    <scope>NUCLEOTIDE SEQUENCE [LARGE SCALE GENOMIC DNA]</scope>
</reference>
<keyword evidence="2" id="KW-1185">Reference proteome</keyword>